<dbReference type="PANTHER" id="PTHR45527:SF1">
    <property type="entry name" value="FATTY ACID SYNTHASE"/>
    <property type="match status" value="1"/>
</dbReference>
<dbReference type="Gene3D" id="3.30.559.10">
    <property type="entry name" value="Chloramphenicol acetyltransferase-like domain"/>
    <property type="match status" value="1"/>
</dbReference>
<dbReference type="CDD" id="cd19531">
    <property type="entry name" value="LCL_NRPS-like"/>
    <property type="match status" value="1"/>
</dbReference>
<dbReference type="Proteomes" id="UP001235744">
    <property type="component" value="Chromosome"/>
</dbReference>
<dbReference type="InterPro" id="IPR023213">
    <property type="entry name" value="CAT-like_dom_sf"/>
</dbReference>
<sequence>MTAGPADLAARARIEASLLARRSRTGRAPVPRLPRSEGDNRFPLSPVQHLMWQLHHDSPTRNTWVTLGGIKLFGALDIRALERAWSALADRHEALRTVFTTDEHGEPAQIVRRSGTGRLSFQVVEVTPEDADDVMGAFFDEPFDLCADPPGRLRILRVGPDEHHIAIVVHHIVSDGHTMSVLIEELTTLYFACSAGLPSPLAPLPVQPADLAAWQGERLTTARRRQLLGYWRTALEGASVPVPPTDVAPRPETDCTGRTYQLPVSGRTVSALRQVARKHGATPFMVSLAAFQVLLARYTGVRDGAVTTPYSCRDRPEADRLVGAFINLLIVRADLSGDPTYLQVLERVRDRTAADFEHHDLPVAEVIEALGHEPAAGRRDMLRALFTEEDNPAVPDEAEEILRSEMVMDPPWHQAERDFTLRVTHDATAGTRIIVTYRTSAYTAARVRDIAADYRDLLDRIAAGTSFRVFDDRGGPPLRVVSPPPVVGGT</sequence>
<keyword evidence="3" id="KW-1185">Reference proteome</keyword>
<name>A0ABY9J1W8_9ACTN</name>
<feature type="domain" description="Condensation" evidence="1">
    <location>
        <begin position="42"/>
        <end position="466"/>
    </location>
</feature>
<dbReference type="EMBL" id="CP120988">
    <property type="protein sequence ID" value="WLQ60909.1"/>
    <property type="molecule type" value="Genomic_DNA"/>
</dbReference>
<accession>A0ABY9J1W8</accession>
<dbReference type="RefSeq" id="WP_306068942.1">
    <property type="nucleotide sequence ID" value="NZ_CP120988.1"/>
</dbReference>
<reference evidence="2 3" key="1">
    <citation type="submission" date="2023-03" db="EMBL/GenBank/DDBJ databases">
        <title>Isolation and description of six Streptomyces strains from soil environments, able to metabolize different microbial glucans.</title>
        <authorList>
            <person name="Widen T."/>
            <person name="Larsbrink J."/>
        </authorList>
    </citation>
    <scope>NUCLEOTIDE SEQUENCE [LARGE SCALE GENOMIC DNA]</scope>
    <source>
        <strain evidence="2 3">Alt2</strain>
    </source>
</reference>
<gene>
    <name evidence="2" type="ORF">P8A19_38185</name>
</gene>
<evidence type="ECO:0000313" key="2">
    <source>
        <dbReference type="EMBL" id="WLQ60909.1"/>
    </source>
</evidence>
<evidence type="ECO:0000313" key="3">
    <source>
        <dbReference type="Proteomes" id="UP001235744"/>
    </source>
</evidence>
<dbReference type="Gene3D" id="3.30.559.30">
    <property type="entry name" value="Nonribosomal peptide synthetase, condensation domain"/>
    <property type="match status" value="1"/>
</dbReference>
<proteinExistence type="predicted"/>
<evidence type="ECO:0000259" key="1">
    <source>
        <dbReference type="Pfam" id="PF00668"/>
    </source>
</evidence>
<dbReference type="PANTHER" id="PTHR45527">
    <property type="entry name" value="NONRIBOSOMAL PEPTIDE SYNTHETASE"/>
    <property type="match status" value="1"/>
</dbReference>
<organism evidence="2 3">
    <name type="scientific">Streptomyces poriferorum</name>
    <dbReference type="NCBI Taxonomy" id="2798799"/>
    <lineage>
        <taxon>Bacteria</taxon>
        <taxon>Bacillati</taxon>
        <taxon>Actinomycetota</taxon>
        <taxon>Actinomycetes</taxon>
        <taxon>Kitasatosporales</taxon>
        <taxon>Streptomycetaceae</taxon>
        <taxon>Streptomyces</taxon>
    </lineage>
</organism>
<dbReference type="InterPro" id="IPR001242">
    <property type="entry name" value="Condensation_dom"/>
</dbReference>
<dbReference type="SUPFAM" id="SSF52777">
    <property type="entry name" value="CoA-dependent acyltransferases"/>
    <property type="match status" value="2"/>
</dbReference>
<dbReference type="Pfam" id="PF00668">
    <property type="entry name" value="Condensation"/>
    <property type="match status" value="1"/>
</dbReference>
<protein>
    <submittedName>
        <fullName evidence="2">Condensation domain-containing protein</fullName>
    </submittedName>
</protein>